<feature type="compositionally biased region" description="Polar residues" evidence="1">
    <location>
        <begin position="87"/>
        <end position="103"/>
    </location>
</feature>
<dbReference type="HOGENOM" id="CLU_033916_1_1_1"/>
<dbReference type="Proteomes" id="UP000027730">
    <property type="component" value="Unassembled WGS sequence"/>
</dbReference>
<feature type="region of interest" description="Disordered" evidence="1">
    <location>
        <begin position="1"/>
        <end position="128"/>
    </location>
</feature>
<dbReference type="InterPro" id="IPR012677">
    <property type="entry name" value="Nucleotide-bd_a/b_plait_sf"/>
</dbReference>
<dbReference type="OrthoDB" id="10065185at2759"/>
<name>A0A074WHJ3_9PEZI</name>
<dbReference type="EMBL" id="KL584711">
    <property type="protein sequence ID" value="KEQ72565.1"/>
    <property type="molecule type" value="Genomic_DNA"/>
</dbReference>
<feature type="compositionally biased region" description="Basic and acidic residues" evidence="1">
    <location>
        <begin position="18"/>
        <end position="33"/>
    </location>
</feature>
<dbReference type="GeneID" id="25410928"/>
<dbReference type="GO" id="GO:0006397">
    <property type="term" value="P:mRNA processing"/>
    <property type="evidence" value="ECO:0007669"/>
    <property type="project" value="UniProtKB-KW"/>
</dbReference>
<reference evidence="2 3" key="1">
    <citation type="journal article" date="2014" name="BMC Genomics">
        <title>Genome sequencing of four Aureobasidium pullulans varieties: biotechnological potential, stress tolerance, and description of new species.</title>
        <authorList>
            <person name="Gostin Ar C."/>
            <person name="Ohm R.A."/>
            <person name="Kogej T."/>
            <person name="Sonjak S."/>
            <person name="Turk M."/>
            <person name="Zajc J."/>
            <person name="Zalar P."/>
            <person name="Grube M."/>
            <person name="Sun H."/>
            <person name="Han J."/>
            <person name="Sharma A."/>
            <person name="Chiniquy J."/>
            <person name="Ngan C.Y."/>
            <person name="Lipzen A."/>
            <person name="Barry K."/>
            <person name="Grigoriev I.V."/>
            <person name="Gunde-Cimerman N."/>
        </authorList>
    </citation>
    <scope>NUCLEOTIDE SEQUENCE [LARGE SCALE GENOMIC DNA]</scope>
    <source>
        <strain evidence="2 3">CBS 147.97</strain>
    </source>
</reference>
<protein>
    <recommendedName>
        <fullName evidence="4">RRM domain-containing protein</fullName>
    </recommendedName>
</protein>
<dbReference type="GO" id="GO:0003676">
    <property type="term" value="F:nucleic acid binding"/>
    <property type="evidence" value="ECO:0007669"/>
    <property type="project" value="InterPro"/>
</dbReference>
<accession>A0A074WHJ3</accession>
<evidence type="ECO:0000256" key="1">
    <source>
        <dbReference type="SAM" id="MobiDB-lite"/>
    </source>
</evidence>
<feature type="compositionally biased region" description="Basic and acidic residues" evidence="1">
    <location>
        <begin position="60"/>
        <end position="80"/>
    </location>
</feature>
<dbReference type="InterPro" id="IPR035979">
    <property type="entry name" value="RBD_domain_sf"/>
</dbReference>
<dbReference type="InterPro" id="IPR034772">
    <property type="entry name" value="CPSF6/7"/>
</dbReference>
<dbReference type="PANTHER" id="PTHR23204">
    <property type="entry name" value="CLEAVAGE AND POLYADENYLATION SPECIFIC FACTOR"/>
    <property type="match status" value="1"/>
</dbReference>
<proteinExistence type="predicted"/>
<gene>
    <name evidence="2" type="ORF">M436DRAFT_48772</name>
</gene>
<dbReference type="Gene3D" id="3.30.70.330">
    <property type="match status" value="1"/>
</dbReference>
<evidence type="ECO:0000313" key="2">
    <source>
        <dbReference type="EMBL" id="KEQ72565.1"/>
    </source>
</evidence>
<evidence type="ECO:0000313" key="3">
    <source>
        <dbReference type="Proteomes" id="UP000027730"/>
    </source>
</evidence>
<sequence>MADDDNFDIDIYGDDEQDLKPEPQPEEEQKQTDTDYNPGLDGTNYGQQPNEPETEPPIDNDVKLEGDPDEMKVQYEKSHGGVDSGGLQEQQQILSTTGSSADQYNAPKQAPTEQGTKRKEGEDTREVDPGATSALRLGELQWWISEDDIRGWANQCGCEDELKEVTFNEHKVNGKSKGEAFVELASPQAATALKHRIDSFGADQQYVKKHTCIYARPDYNPFKTSPKDAPQRNKVVAPGAYNNGPAFQSGGGFRGGRGGYNRGGMNNMNTGMNMNGMGRGNFNNPQMNMMGGFNGGGMGGNFNNNMMGGFNNAMGGFNNNRGGMMGNNMRGNFQNNRGRGGMMMPNMNMGMGMGNMGMNNMTGMNNMGAMGAMAMGSMNMGGFGNNTQGGHFNPGFFNNGGAANGTSSGGSMSPTGNPHGAKRPRPE</sequence>
<dbReference type="SUPFAM" id="SSF54928">
    <property type="entry name" value="RNA-binding domain, RBD"/>
    <property type="match status" value="1"/>
</dbReference>
<feature type="compositionally biased region" description="Low complexity" evidence="1">
    <location>
        <begin position="394"/>
        <end position="418"/>
    </location>
</feature>
<dbReference type="GO" id="GO:0005634">
    <property type="term" value="C:nucleus"/>
    <property type="evidence" value="ECO:0007669"/>
    <property type="project" value="UniProtKB-SubCell"/>
</dbReference>
<evidence type="ECO:0008006" key="4">
    <source>
        <dbReference type="Google" id="ProtNLM"/>
    </source>
</evidence>
<dbReference type="STRING" id="1043004.A0A074WHJ3"/>
<organism evidence="2 3">
    <name type="scientific">Aureobasidium namibiae CBS 147.97</name>
    <dbReference type="NCBI Taxonomy" id="1043004"/>
    <lineage>
        <taxon>Eukaryota</taxon>
        <taxon>Fungi</taxon>
        <taxon>Dikarya</taxon>
        <taxon>Ascomycota</taxon>
        <taxon>Pezizomycotina</taxon>
        <taxon>Dothideomycetes</taxon>
        <taxon>Dothideomycetidae</taxon>
        <taxon>Dothideales</taxon>
        <taxon>Saccotheciaceae</taxon>
        <taxon>Aureobasidium</taxon>
    </lineage>
</organism>
<feature type="compositionally biased region" description="Acidic residues" evidence="1">
    <location>
        <begin position="1"/>
        <end position="17"/>
    </location>
</feature>
<dbReference type="AlphaFoldDB" id="A0A074WHJ3"/>
<feature type="compositionally biased region" description="Basic and acidic residues" evidence="1">
    <location>
        <begin position="115"/>
        <end position="128"/>
    </location>
</feature>
<keyword evidence="3" id="KW-1185">Reference proteome</keyword>
<dbReference type="RefSeq" id="XP_013426639.1">
    <property type="nucleotide sequence ID" value="XM_013571185.1"/>
</dbReference>
<feature type="region of interest" description="Disordered" evidence="1">
    <location>
        <begin position="394"/>
        <end position="427"/>
    </location>
</feature>